<sequence>MRLALLLASFALTVYAGIRLLADDWFGVALWFVGAAVLHDLVLFPLYSALDRAVVRKSNYVRVPAYLSGLLLIVFFPLVFRLSPGYESASLRSADGYLFNWLGLTGALFALSALLYAVRARRSATNRRPPDPHSHPGS</sequence>
<keyword evidence="3" id="KW-1185">Reference proteome</keyword>
<evidence type="ECO:0000313" key="2">
    <source>
        <dbReference type="EMBL" id="MQY15467.1"/>
    </source>
</evidence>
<protein>
    <submittedName>
        <fullName evidence="2">Uncharacterized protein</fullName>
    </submittedName>
</protein>
<dbReference type="Proteomes" id="UP000466345">
    <property type="component" value="Unassembled WGS sequence"/>
</dbReference>
<proteinExistence type="predicted"/>
<feature type="transmembrane region" description="Helical" evidence="1">
    <location>
        <begin position="59"/>
        <end position="78"/>
    </location>
</feature>
<comment type="caution">
    <text evidence="2">The sequence shown here is derived from an EMBL/GenBank/DDBJ whole genome shotgun (WGS) entry which is preliminary data.</text>
</comment>
<name>A0A7K0CPQ6_9ACTN</name>
<feature type="transmembrane region" description="Helical" evidence="1">
    <location>
        <begin position="26"/>
        <end position="47"/>
    </location>
</feature>
<reference evidence="2 3" key="1">
    <citation type="submission" date="2019-10" db="EMBL/GenBank/DDBJ databases">
        <title>Streptomyces smaragdinus sp. nov. and Streptomyces fabii sp. nov., isolated from the gut of fungus growing-termite Macrotermes natalensis.</title>
        <authorList>
            <person name="Schwitalla J."/>
            <person name="Benndorf R."/>
            <person name="Martin K."/>
            <person name="De Beer W."/>
            <person name="Kaster A.-K."/>
            <person name="Vollmers J."/>
            <person name="Poulsen M."/>
            <person name="Beemelmanns C."/>
        </authorList>
    </citation>
    <scope>NUCLEOTIDE SEQUENCE [LARGE SCALE GENOMIC DNA]</scope>
    <source>
        <strain evidence="2 3">RB5</strain>
    </source>
</reference>
<evidence type="ECO:0000256" key="1">
    <source>
        <dbReference type="SAM" id="Phobius"/>
    </source>
</evidence>
<gene>
    <name evidence="2" type="ORF">SRB5_56490</name>
</gene>
<evidence type="ECO:0000313" key="3">
    <source>
        <dbReference type="Proteomes" id="UP000466345"/>
    </source>
</evidence>
<feature type="transmembrane region" description="Helical" evidence="1">
    <location>
        <begin position="98"/>
        <end position="118"/>
    </location>
</feature>
<keyword evidence="1" id="KW-1133">Transmembrane helix</keyword>
<keyword evidence="1" id="KW-0472">Membrane</keyword>
<accession>A0A7K0CPQ6</accession>
<dbReference type="AlphaFoldDB" id="A0A7K0CPQ6"/>
<organism evidence="2 3">
    <name type="scientific">Streptomyces smaragdinus</name>
    <dbReference type="NCBI Taxonomy" id="2585196"/>
    <lineage>
        <taxon>Bacteria</taxon>
        <taxon>Bacillati</taxon>
        <taxon>Actinomycetota</taxon>
        <taxon>Actinomycetes</taxon>
        <taxon>Kitasatosporales</taxon>
        <taxon>Streptomycetaceae</taxon>
        <taxon>Streptomyces</taxon>
    </lineage>
</organism>
<dbReference type="EMBL" id="WEGJ01000033">
    <property type="protein sequence ID" value="MQY15467.1"/>
    <property type="molecule type" value="Genomic_DNA"/>
</dbReference>
<keyword evidence="1" id="KW-0812">Transmembrane</keyword>